<feature type="transmembrane region" description="Helical" evidence="5">
    <location>
        <begin position="375"/>
        <end position="393"/>
    </location>
</feature>
<feature type="transmembrane region" description="Helical" evidence="5">
    <location>
        <begin position="224"/>
        <end position="244"/>
    </location>
</feature>
<feature type="transmembrane region" description="Helical" evidence="5">
    <location>
        <begin position="125"/>
        <end position="144"/>
    </location>
</feature>
<sequence length="450" mass="50504">MSDNNINTKINFGSETFKRYFANTSWMFAEKIFKTLVAFFVGIYVARYLGPGQFGLLNYAISFAGLFTSFANLGMDSIVVRELVKNPERRDEILGTVFRLRLIGSVVTIILVSITAFIINEPSFNLILIVIISAATIFQSLGVIEQFFQSRVEAKFNVVAQSGSFFIASIIKVLLVVFNQPLIYFAIVQTLESVLLAIGYYTVYKKNSLSFSHWKFNKKTATELFKDSWPLVLSGVVIAIYMKIDQVMIKNFMSATDVGYYAVAVKLCEAWYFVPMAISTSVFPAIVNAKQVSEKLYLSRLQKLYDFLAAISIAIAIPVTLLSDFIINLLFGPEYKPAAPVLTIYIWAGVATFLGVASSQYLISENLTKLSFYRTLLGMIVNVVMNWFLIPIYGINGAAFATLVSYSLATFSVGLTRKTFNQLKMMLKSILLLNILSEIYKYVINIKTKD</sequence>
<feature type="transmembrane region" description="Helical" evidence="5">
    <location>
        <begin position="156"/>
        <end position="177"/>
    </location>
</feature>
<dbReference type="PANTHER" id="PTHR43424:SF1">
    <property type="entry name" value="LOCUS PUTATIVE PROTEIN 1-RELATED"/>
    <property type="match status" value="1"/>
</dbReference>
<evidence type="ECO:0000256" key="3">
    <source>
        <dbReference type="ARBA" id="ARBA00022989"/>
    </source>
</evidence>
<dbReference type="Pfam" id="PF01943">
    <property type="entry name" value="Polysacc_synt"/>
    <property type="match status" value="1"/>
</dbReference>
<dbReference type="STRING" id="945713.IALB_2888"/>
<dbReference type="eggNOG" id="COG2244">
    <property type="taxonomic scope" value="Bacteria"/>
</dbReference>
<reference evidence="6 7" key="1">
    <citation type="journal article" date="2012" name="Front. Microbiol.">
        <title>Complete genome of Ignavibacterium album, a metabolically versatile, flagellated, facultative anaerobe from the phylum Chlorobi.</title>
        <authorList>
            <person name="Liu Z."/>
            <person name="Frigaard N.-U."/>
            <person name="Vogl K."/>
            <person name="Iino T."/>
            <person name="Ohkuma M."/>
            <person name="Overmann J."/>
            <person name="Bryant D.A."/>
        </authorList>
    </citation>
    <scope>NUCLEOTIDE SEQUENCE [LARGE SCALE GENOMIC DNA]</scope>
    <source>
        <strain evidence="7">DSM 19864 / JCM 16511 / NBRC 101810 / Mat9-16</strain>
    </source>
</reference>
<organism evidence="6 7">
    <name type="scientific">Ignavibacterium album (strain DSM 19864 / JCM 16511 / NBRC 101810 / Mat9-16)</name>
    <dbReference type="NCBI Taxonomy" id="945713"/>
    <lineage>
        <taxon>Bacteria</taxon>
        <taxon>Pseudomonadati</taxon>
        <taxon>Ignavibacteriota</taxon>
        <taxon>Ignavibacteria</taxon>
        <taxon>Ignavibacteriales</taxon>
        <taxon>Ignavibacteriaceae</taxon>
        <taxon>Ignavibacterium</taxon>
    </lineage>
</organism>
<evidence type="ECO:0000256" key="5">
    <source>
        <dbReference type="SAM" id="Phobius"/>
    </source>
</evidence>
<feature type="transmembrane region" description="Helical" evidence="5">
    <location>
        <begin position="100"/>
        <end position="119"/>
    </location>
</feature>
<proteinExistence type="predicted"/>
<evidence type="ECO:0000256" key="1">
    <source>
        <dbReference type="ARBA" id="ARBA00004141"/>
    </source>
</evidence>
<evidence type="ECO:0000313" key="6">
    <source>
        <dbReference type="EMBL" id="AFH50591.1"/>
    </source>
</evidence>
<dbReference type="CDD" id="cd13128">
    <property type="entry name" value="MATE_Wzx_like"/>
    <property type="match status" value="1"/>
</dbReference>
<feature type="transmembrane region" description="Helical" evidence="5">
    <location>
        <begin position="183"/>
        <end position="203"/>
    </location>
</feature>
<dbReference type="InterPro" id="IPR002797">
    <property type="entry name" value="Polysacc_synth"/>
</dbReference>
<feature type="transmembrane region" description="Helical" evidence="5">
    <location>
        <begin position="307"/>
        <end position="332"/>
    </location>
</feature>
<keyword evidence="2 5" id="KW-0812">Transmembrane</keyword>
<feature type="transmembrane region" description="Helical" evidence="5">
    <location>
        <begin position="399"/>
        <end position="416"/>
    </location>
</feature>
<protein>
    <submittedName>
        <fullName evidence="6">Membrane protein</fullName>
    </submittedName>
</protein>
<feature type="transmembrane region" description="Helical" evidence="5">
    <location>
        <begin position="56"/>
        <end position="79"/>
    </location>
</feature>
<gene>
    <name evidence="6" type="ordered locus">IALB_2888</name>
</gene>
<dbReference type="KEGG" id="ial:IALB_2888"/>
<keyword evidence="4 5" id="KW-0472">Membrane</keyword>
<evidence type="ECO:0000313" key="7">
    <source>
        <dbReference type="Proteomes" id="UP000007394"/>
    </source>
</evidence>
<feature type="transmembrane region" description="Helical" evidence="5">
    <location>
        <begin position="270"/>
        <end position="287"/>
    </location>
</feature>
<dbReference type="HOGENOM" id="CLU_022017_6_3_10"/>
<dbReference type="OrthoDB" id="88014at2"/>
<evidence type="ECO:0000256" key="2">
    <source>
        <dbReference type="ARBA" id="ARBA00022692"/>
    </source>
</evidence>
<feature type="transmembrane region" description="Helical" evidence="5">
    <location>
        <begin position="32"/>
        <end position="50"/>
    </location>
</feature>
<evidence type="ECO:0000256" key="4">
    <source>
        <dbReference type="ARBA" id="ARBA00023136"/>
    </source>
</evidence>
<dbReference type="InterPro" id="IPR052556">
    <property type="entry name" value="PolySynth_Transporter"/>
</dbReference>
<dbReference type="GO" id="GO:0016020">
    <property type="term" value="C:membrane"/>
    <property type="evidence" value="ECO:0007669"/>
    <property type="project" value="UniProtKB-SubCell"/>
</dbReference>
<comment type="subcellular location">
    <subcellularLocation>
        <location evidence="1">Membrane</location>
        <topology evidence="1">Multi-pass membrane protein</topology>
    </subcellularLocation>
</comment>
<dbReference type="RefSeq" id="WP_014561730.1">
    <property type="nucleotide sequence ID" value="NC_017464.1"/>
</dbReference>
<dbReference type="Proteomes" id="UP000007394">
    <property type="component" value="Chromosome"/>
</dbReference>
<feature type="transmembrane region" description="Helical" evidence="5">
    <location>
        <begin position="344"/>
        <end position="363"/>
    </location>
</feature>
<accession>I0ANN4</accession>
<dbReference type="EMBL" id="CP003418">
    <property type="protein sequence ID" value="AFH50591.1"/>
    <property type="molecule type" value="Genomic_DNA"/>
</dbReference>
<name>I0ANN4_IGNAJ</name>
<dbReference type="AlphaFoldDB" id="I0ANN4"/>
<dbReference type="PANTHER" id="PTHR43424">
    <property type="entry name" value="LOCUS PUTATIVE PROTEIN 1-RELATED"/>
    <property type="match status" value="1"/>
</dbReference>
<keyword evidence="7" id="KW-1185">Reference proteome</keyword>
<keyword evidence="3 5" id="KW-1133">Transmembrane helix</keyword>